<organism evidence="3 4">
    <name type="scientific">Niastella caeni</name>
    <dbReference type="NCBI Taxonomy" id="2569763"/>
    <lineage>
        <taxon>Bacteria</taxon>
        <taxon>Pseudomonadati</taxon>
        <taxon>Bacteroidota</taxon>
        <taxon>Chitinophagia</taxon>
        <taxon>Chitinophagales</taxon>
        <taxon>Chitinophagaceae</taxon>
        <taxon>Niastella</taxon>
    </lineage>
</organism>
<dbReference type="InterPro" id="IPR034641">
    <property type="entry name" value="RGL11"/>
</dbReference>
<evidence type="ECO:0000313" key="4">
    <source>
        <dbReference type="Proteomes" id="UP000306918"/>
    </source>
</evidence>
<protein>
    <submittedName>
        <fullName evidence="3">Rhamnogalacturonan lyase</fullName>
    </submittedName>
</protein>
<gene>
    <name evidence="3" type="ORF">FAM09_29250</name>
</gene>
<dbReference type="PANTHER" id="PTHR43118:SF1">
    <property type="entry name" value="RHAMNOGALACTURONAN LYASE (EUROFUNG)"/>
    <property type="match status" value="1"/>
</dbReference>
<proteinExistence type="predicted"/>
<keyword evidence="3" id="KW-0456">Lyase</keyword>
<dbReference type="InterPro" id="IPR013783">
    <property type="entry name" value="Ig-like_fold"/>
</dbReference>
<name>A0A4S8H8I3_9BACT</name>
<keyword evidence="4" id="KW-1185">Reference proteome</keyword>
<dbReference type="Pfam" id="PF21348">
    <property type="entry name" value="RGL11_C"/>
    <property type="match status" value="1"/>
</dbReference>
<dbReference type="Pfam" id="PF18370">
    <property type="entry name" value="RGI_lyase"/>
    <property type="match status" value="1"/>
</dbReference>
<dbReference type="AlphaFoldDB" id="A0A4S8H8I3"/>
<dbReference type="SUPFAM" id="SSF69318">
    <property type="entry name" value="Integrin alpha N-terminal domain"/>
    <property type="match status" value="1"/>
</dbReference>
<dbReference type="RefSeq" id="WP_136580713.1">
    <property type="nucleotide sequence ID" value="NZ_STFF01000014.1"/>
</dbReference>
<comment type="caution">
    <text evidence="3">The sequence shown here is derived from an EMBL/GenBank/DDBJ whole genome shotgun (WGS) entry which is preliminary data.</text>
</comment>
<evidence type="ECO:0000259" key="1">
    <source>
        <dbReference type="Pfam" id="PF18370"/>
    </source>
</evidence>
<dbReference type="Gene3D" id="2.60.40.10">
    <property type="entry name" value="Immunoglobulins"/>
    <property type="match status" value="1"/>
</dbReference>
<accession>A0A4S8H8I3</accession>
<feature type="domain" description="Rhamnogalacturonan lyase family 11 C-terminal" evidence="2">
    <location>
        <begin position="131"/>
        <end position="611"/>
    </location>
</feature>
<dbReference type="InterPro" id="IPR049366">
    <property type="entry name" value="RGL11_C"/>
</dbReference>
<dbReference type="Proteomes" id="UP000306918">
    <property type="component" value="Unassembled WGS sequence"/>
</dbReference>
<evidence type="ECO:0000313" key="3">
    <source>
        <dbReference type="EMBL" id="THU31168.1"/>
    </source>
</evidence>
<sequence length="627" mass="69410">MLRPYKILFLLLLMLPIATFSQRQMEFLNRGIVASPDGKGNMFVSWRLLATDKENIAFNLYRSANNAKAVKLNTTPITAVTSWLDEKTDSTQSYTYQVAAIVNGKEITDARICTVKAAAPGYISIPLRTPAGYTPNDASVGDLDGDGTYEIILHQAGKGHDNSHHGITDPPVFQAYTLDGTFLWQINLGKNIREGAHYTQFMVYDLDGDGKAEIAMKTADGTIDGQGKVIGDSTKDYRNKQGRILEGPEFLTIFDGQTGAAVFTTEYVPLRGRINGWGIGRTDNYGNRVDRFLACVAYLDGVHPSLVMCRGYYGRSVLAAWDYKDKKLTQRWVFDTEKGYPAFAGQGNHNLSVSDVDGDGRDEIVYGQMTVDDNGKGLYTTGIGHADALHVSDLDPERPGLEVFGTQERFGDAGANFRDAKTGDVIWKKPSIAAGEDGEGPGRALALDIDPRYKGYECWVAGAGITGLFDCKGNQIAEKTPACNMGIFWDGDVLSEILSGSFVGKWDYATSSTRKMFDARDFDCMHNNGTKANPCLSADILGDWREEIIYRTRDNQQLRIFTTTIPTTYKFYTLMQDPQYRLSIVWQNVAYNQPPHTGFYMGEGMNPPPHPSITIIEPRNNDNAKNK</sequence>
<dbReference type="EMBL" id="STFF01000014">
    <property type="protein sequence ID" value="THU31168.1"/>
    <property type="molecule type" value="Genomic_DNA"/>
</dbReference>
<dbReference type="GO" id="GO:0016829">
    <property type="term" value="F:lyase activity"/>
    <property type="evidence" value="ECO:0007669"/>
    <property type="project" value="UniProtKB-KW"/>
</dbReference>
<dbReference type="OrthoDB" id="9802318at2"/>
<dbReference type="InterPro" id="IPR028994">
    <property type="entry name" value="Integrin_alpha_N"/>
</dbReference>
<evidence type="ECO:0000259" key="2">
    <source>
        <dbReference type="Pfam" id="PF21348"/>
    </source>
</evidence>
<dbReference type="CDD" id="cd10318">
    <property type="entry name" value="RGL11"/>
    <property type="match status" value="1"/>
</dbReference>
<reference evidence="3 4" key="1">
    <citation type="submission" date="2019-04" db="EMBL/GenBank/DDBJ databases">
        <title>Niastella caeni sp. nov., isolated from activated sludge.</title>
        <authorList>
            <person name="Sheng M."/>
        </authorList>
    </citation>
    <scope>NUCLEOTIDE SEQUENCE [LARGE SCALE GENOMIC DNA]</scope>
    <source>
        <strain evidence="3 4">HX-2-15</strain>
    </source>
</reference>
<feature type="domain" description="Rhamnogalacturonan I lyase beta-sheet" evidence="1">
    <location>
        <begin position="23"/>
        <end position="111"/>
    </location>
</feature>
<dbReference type="PANTHER" id="PTHR43118">
    <property type="entry name" value="RHAMNOGALACTURONAN LYASE (EUROFUNG)"/>
    <property type="match status" value="1"/>
</dbReference>
<dbReference type="InterPro" id="IPR041624">
    <property type="entry name" value="RGI_lyase"/>
</dbReference>